<evidence type="ECO:0000256" key="1">
    <source>
        <dbReference type="SAM" id="MobiDB-lite"/>
    </source>
</evidence>
<dbReference type="AlphaFoldDB" id="A0A061J1N7"/>
<name>A0A061J1N7_TRYRA</name>
<evidence type="ECO:0000313" key="2">
    <source>
        <dbReference type="EMBL" id="ESL09333.1"/>
    </source>
</evidence>
<dbReference type="Proteomes" id="UP000031737">
    <property type="component" value="Unassembled WGS sequence"/>
</dbReference>
<keyword evidence="3" id="KW-1185">Reference proteome</keyword>
<dbReference type="InterPro" id="IPR011990">
    <property type="entry name" value="TPR-like_helical_dom_sf"/>
</dbReference>
<dbReference type="OrthoDB" id="239350at2759"/>
<dbReference type="Gene3D" id="1.25.40.10">
    <property type="entry name" value="Tetratricopeptide repeat domain"/>
    <property type="match status" value="1"/>
</dbReference>
<feature type="region of interest" description="Disordered" evidence="1">
    <location>
        <begin position="43"/>
        <end position="63"/>
    </location>
</feature>
<proteinExistence type="predicted"/>
<protein>
    <submittedName>
        <fullName evidence="2">Uncharacterized protein</fullName>
    </submittedName>
</protein>
<accession>A0A061J1N7</accession>
<dbReference type="VEuPathDB" id="TriTrypDB:TRSC58_02946"/>
<comment type="caution">
    <text evidence="2">The sequence shown here is derived from an EMBL/GenBank/DDBJ whole genome shotgun (WGS) entry which is preliminary data.</text>
</comment>
<gene>
    <name evidence="2" type="ORF">TRSC58_02946</name>
</gene>
<dbReference type="SUPFAM" id="SSF48452">
    <property type="entry name" value="TPR-like"/>
    <property type="match status" value="1"/>
</dbReference>
<dbReference type="EMBL" id="AUPL01002946">
    <property type="protein sequence ID" value="ESL09333.1"/>
    <property type="molecule type" value="Genomic_DNA"/>
</dbReference>
<organism evidence="2 3">
    <name type="scientific">Trypanosoma rangeli SC58</name>
    <dbReference type="NCBI Taxonomy" id="429131"/>
    <lineage>
        <taxon>Eukaryota</taxon>
        <taxon>Discoba</taxon>
        <taxon>Euglenozoa</taxon>
        <taxon>Kinetoplastea</taxon>
        <taxon>Metakinetoplastina</taxon>
        <taxon>Trypanosomatida</taxon>
        <taxon>Trypanosomatidae</taxon>
        <taxon>Trypanosoma</taxon>
        <taxon>Herpetosoma</taxon>
    </lineage>
</organism>
<reference evidence="2 3" key="1">
    <citation type="submission" date="2013-07" db="EMBL/GenBank/DDBJ databases">
        <authorList>
            <person name="Stoco P.H."/>
            <person name="Wagner G."/>
            <person name="Gerber A."/>
            <person name="Zaha A."/>
            <person name="Thompson C."/>
            <person name="Bartholomeu D.C."/>
            <person name="Luckemeyer D.D."/>
            <person name="Bahia D."/>
            <person name="Loreto E."/>
            <person name="Prestes E.B."/>
            <person name="Lima F.M."/>
            <person name="Rodrigues-Luiz G."/>
            <person name="Vallejo G.A."/>
            <person name="Filho J.F."/>
            <person name="Monteiro K.M."/>
            <person name="Tyler K.M."/>
            <person name="de Almeida L.G."/>
            <person name="Ortiz M.F."/>
            <person name="Siervo M.A."/>
            <person name="de Moraes M.H."/>
            <person name="Cunha O.L."/>
            <person name="Mendonca-Neto R."/>
            <person name="Silva R."/>
            <person name="Teixeira S.M."/>
            <person name="Murta S.M."/>
            <person name="Sincero T.C."/>
            <person name="Mendes T.A."/>
            <person name="Urmenyi T.P."/>
            <person name="Silva V.G."/>
            <person name="da Rocha W.D."/>
            <person name="Andersson B."/>
            <person name="Romanha A.J."/>
            <person name="Steindel M."/>
            <person name="de Vasconcelos A.T."/>
            <person name="Grisard E.C."/>
        </authorList>
    </citation>
    <scope>NUCLEOTIDE SEQUENCE [LARGE SCALE GENOMIC DNA]</scope>
    <source>
        <strain evidence="2 3">SC58</strain>
    </source>
</reference>
<evidence type="ECO:0000313" key="3">
    <source>
        <dbReference type="Proteomes" id="UP000031737"/>
    </source>
</evidence>
<sequence length="627" mass="70729">MEEDAGWHTHVDPFHLPVGDKVKGVAYAVGDTAVDAFDRVCAKQDGQDNEDHEGSSPSSADALLEERQRRNRLLLEEILSNSPFATRSRELSASRCYAASSETSQEPRVCRTFSSYVVDPGRIKLTAVDALLMRAAQEASEKRSKGSKELQLPQSLPQQLNVPFSSQCEFCRKFDSLCSNCHCKWKETLLKRRHNVALQSYCKLPEDRRSALLFMTAAYGVGEFAAMQLDFDGEKCLRWLSLFFPLSNSTSEQYYDFVMAGEVYALHVAFLYGRVDVAEVLLAHPRCLLLKSEHRIDPVELLCQPLKPEWETMLTASDVYLNHLLVERAEQLRRAEDWEGAEALYTELLQRKPDSEHAHSGWANMRYEQGYVADCIHLCDCMISGTTIVDWNEINLESIKALREVAVERYHDYYHMVEAEGVLKACGCVILDRVRVPIRKLPFSILVDGIFVFCDAVTLWNISKCTRMPLMCTVTEKLAVVLPKWCLQALLMGEPGFQEMSEQLLSQLPSAVDSLVVAHVRPLGVGVVAMADFNVFLVRAHAAGLLAKAVKTGSSGPSFFGFRRKQPKKGYQLFKESAEVAISKQYRIHRLNVEDPWSTKEVGEWEVDEIPVETLEAQLLEAKTACR</sequence>